<comment type="caution">
    <text evidence="1">The sequence shown here is derived from an EMBL/GenBank/DDBJ whole genome shotgun (WGS) entry which is preliminary data.</text>
</comment>
<dbReference type="Proteomes" id="UP000778970">
    <property type="component" value="Unassembled WGS sequence"/>
</dbReference>
<dbReference type="EMBL" id="NRRE01000013">
    <property type="protein sequence ID" value="MBK1696271.1"/>
    <property type="molecule type" value="Genomic_DNA"/>
</dbReference>
<sequence>MTVASLNARLLARKGDARPAPIDSDEDRVRPPVCRMSVGVTESLLHNASLPHEPGTENPHARVRVSLRLTGERHRRLRLASIHLNASLQQILTHALDQYLAQLTPACPCMGEAGAGSGTDDCLAATSQAGARA</sequence>
<evidence type="ECO:0000313" key="1">
    <source>
        <dbReference type="EMBL" id="MBK1696271.1"/>
    </source>
</evidence>
<keyword evidence="2" id="KW-1185">Reference proteome</keyword>
<gene>
    <name evidence="1" type="ORF">CKO21_03325</name>
</gene>
<name>A0A934QFX9_9PROT</name>
<dbReference type="AlphaFoldDB" id="A0A934QFX9"/>
<reference evidence="1" key="1">
    <citation type="submission" date="2017-08" db="EMBL/GenBank/DDBJ databases">
        <authorList>
            <person name="Imhoff J.F."/>
            <person name="Rahn T."/>
            <person name="Kuenzel S."/>
            <person name="Neulinger S.C."/>
        </authorList>
    </citation>
    <scope>NUCLEOTIDE SEQUENCE</scope>
    <source>
        <strain evidence="1">DSM 9154</strain>
    </source>
</reference>
<evidence type="ECO:0000313" key="2">
    <source>
        <dbReference type="Proteomes" id="UP000778970"/>
    </source>
</evidence>
<dbReference type="RefSeq" id="WP_027287837.1">
    <property type="nucleotide sequence ID" value="NZ_NRRE01000013.1"/>
</dbReference>
<proteinExistence type="predicted"/>
<organism evidence="1 2">
    <name type="scientific">Rhodovibrio salinarum</name>
    <dbReference type="NCBI Taxonomy" id="1087"/>
    <lineage>
        <taxon>Bacteria</taxon>
        <taxon>Pseudomonadati</taxon>
        <taxon>Pseudomonadota</taxon>
        <taxon>Alphaproteobacteria</taxon>
        <taxon>Rhodospirillales</taxon>
        <taxon>Rhodovibrionaceae</taxon>
        <taxon>Rhodovibrio</taxon>
    </lineage>
</organism>
<protein>
    <submittedName>
        <fullName evidence="1">Uncharacterized protein</fullName>
    </submittedName>
</protein>
<reference evidence="1" key="2">
    <citation type="journal article" date="2020" name="Microorganisms">
        <title>Osmotic Adaptation and Compatible Solute Biosynthesis of Phototrophic Bacteria as Revealed from Genome Analyses.</title>
        <authorList>
            <person name="Imhoff J.F."/>
            <person name="Rahn T."/>
            <person name="Kunzel S."/>
            <person name="Keller A."/>
            <person name="Neulinger S.C."/>
        </authorList>
    </citation>
    <scope>NUCLEOTIDE SEQUENCE</scope>
    <source>
        <strain evidence="1">DSM 9154</strain>
    </source>
</reference>
<accession>A0A934QFX9</accession>